<evidence type="ECO:0000256" key="1">
    <source>
        <dbReference type="PIRSR" id="PIRSR007531-1"/>
    </source>
</evidence>
<evidence type="ECO:0000256" key="2">
    <source>
        <dbReference type="PIRSR" id="PIRSR007531-2"/>
    </source>
</evidence>
<feature type="binding site" evidence="2">
    <location>
        <begin position="11"/>
        <end position="18"/>
    </location>
    <ligand>
        <name>ATP</name>
        <dbReference type="ChEBI" id="CHEBI:30616"/>
    </ligand>
</feature>
<dbReference type="EMBL" id="NVSR01000005">
    <property type="protein sequence ID" value="PCI30428.1"/>
    <property type="molecule type" value="Genomic_DNA"/>
</dbReference>
<dbReference type="GO" id="GO:0016740">
    <property type="term" value="F:transferase activity"/>
    <property type="evidence" value="ECO:0007669"/>
    <property type="project" value="InterPro"/>
</dbReference>
<evidence type="ECO:0000313" key="3">
    <source>
        <dbReference type="EMBL" id="PCI30428.1"/>
    </source>
</evidence>
<dbReference type="InterPro" id="IPR027417">
    <property type="entry name" value="P-loop_NTPase"/>
</dbReference>
<accession>A0A2A4TA64</accession>
<dbReference type="Proteomes" id="UP000218113">
    <property type="component" value="Unassembled WGS sequence"/>
</dbReference>
<proteinExistence type="predicted"/>
<dbReference type="AlphaFoldDB" id="A0A2A4TA64"/>
<sequence length="223" mass="25470">MKTGRIILLNGTSSSGKTSIAKEFQKLVKTPFLYTGLDQFMAMIPENFIGINLKQDDIACRGIHLQTEKGCLTRIIYGSLGLEVIKAMHHSIAHLAAAGLDLIVDDLIPEAFLKNYLQTINHERVYLVGVRCPLAEVEKREQLRKDRIKGTARLEHEWVHQPGIYDLELHTQQQSAQECASQLLNFIFQEKPFTAFDQLRQKYNQPYLLPDHLEFGVSPHFKN</sequence>
<feature type="active site" evidence="1">
    <location>
        <position position="38"/>
    </location>
</feature>
<gene>
    <name evidence="3" type="ORF">COB67_01920</name>
</gene>
<dbReference type="Gene3D" id="3.40.50.300">
    <property type="entry name" value="P-loop containing nucleotide triphosphate hydrolases"/>
    <property type="match status" value="1"/>
</dbReference>
<reference evidence="4" key="1">
    <citation type="submission" date="2017-08" db="EMBL/GenBank/DDBJ databases">
        <title>A dynamic microbial community with high functional redundancy inhabits the cold, oxic subseafloor aquifer.</title>
        <authorList>
            <person name="Tully B.J."/>
            <person name="Wheat C.G."/>
            <person name="Glazer B.T."/>
            <person name="Huber J.A."/>
        </authorList>
    </citation>
    <scope>NUCLEOTIDE SEQUENCE [LARGE SCALE GENOMIC DNA]</scope>
</reference>
<evidence type="ECO:0000313" key="4">
    <source>
        <dbReference type="Proteomes" id="UP000218113"/>
    </source>
</evidence>
<comment type="caution">
    <text evidence="3">The sequence shown here is derived from an EMBL/GenBank/DDBJ whole genome shotgun (WGS) entry which is preliminary data.</text>
</comment>
<protein>
    <recommendedName>
        <fullName evidence="5">Chloramphenicol phosphotransferase</fullName>
    </recommendedName>
</protein>
<dbReference type="InterPro" id="IPR012853">
    <property type="entry name" value="CPT"/>
</dbReference>
<dbReference type="Pfam" id="PF07931">
    <property type="entry name" value="CPT"/>
    <property type="match status" value="1"/>
</dbReference>
<name>A0A2A4TA64_9DELT</name>
<organism evidence="3 4">
    <name type="scientific">SAR324 cluster bacterium</name>
    <dbReference type="NCBI Taxonomy" id="2024889"/>
    <lineage>
        <taxon>Bacteria</taxon>
        <taxon>Deltaproteobacteria</taxon>
        <taxon>SAR324 cluster</taxon>
    </lineage>
</organism>
<dbReference type="GO" id="GO:0005524">
    <property type="term" value="F:ATP binding"/>
    <property type="evidence" value="ECO:0007669"/>
    <property type="project" value="InterPro"/>
</dbReference>
<dbReference type="PIRSF" id="PIRSF007531">
    <property type="entry name" value="CPT"/>
    <property type="match status" value="1"/>
</dbReference>
<evidence type="ECO:0008006" key="5">
    <source>
        <dbReference type="Google" id="ProtNLM"/>
    </source>
</evidence>
<dbReference type="SUPFAM" id="SSF52540">
    <property type="entry name" value="P-loop containing nucleoside triphosphate hydrolases"/>
    <property type="match status" value="1"/>
</dbReference>